<evidence type="ECO:0000256" key="11">
    <source>
        <dbReference type="ARBA" id="ARBA00050886"/>
    </source>
</evidence>
<dbReference type="FunFam" id="3.90.550.10:FF:000092">
    <property type="entry name" value="Glycogenin 2"/>
    <property type="match status" value="1"/>
</dbReference>
<dbReference type="CTD" id="37419"/>
<feature type="compositionally biased region" description="Basic and acidic residues" evidence="14">
    <location>
        <begin position="666"/>
        <end position="688"/>
    </location>
</feature>
<keyword evidence="3" id="KW-0963">Cytoplasm</keyword>
<evidence type="ECO:0000256" key="5">
    <source>
        <dbReference type="ARBA" id="ARBA00022723"/>
    </source>
</evidence>
<dbReference type="RefSeq" id="XP_025425791.1">
    <property type="nucleotide sequence ID" value="XM_025570006.1"/>
</dbReference>
<dbReference type="InterPro" id="IPR002495">
    <property type="entry name" value="Glyco_trans_8"/>
</dbReference>
<evidence type="ECO:0000256" key="12">
    <source>
        <dbReference type="ARBA" id="ARBA00052293"/>
    </source>
</evidence>
<evidence type="ECO:0000256" key="14">
    <source>
        <dbReference type="SAM" id="MobiDB-lite"/>
    </source>
</evidence>
<evidence type="ECO:0000256" key="2">
    <source>
        <dbReference type="ARBA" id="ARBA00004496"/>
    </source>
</evidence>
<evidence type="ECO:0000256" key="1">
    <source>
        <dbReference type="ARBA" id="ARBA00001936"/>
    </source>
</evidence>
<evidence type="ECO:0000256" key="3">
    <source>
        <dbReference type="ARBA" id="ARBA00022490"/>
    </source>
</evidence>
<comment type="catalytic activity">
    <reaction evidence="11">
        <text>[1,4-alpha-D-glucosyl](n)-L-tyrosyl-[glycogenin] + UDP-alpha-D-glucose = [1,4-alpha-D-glucosyl](n+1)-L-tyrosyl-[glycogenin] + UDP + H(+)</text>
        <dbReference type="Rhea" id="RHEA:56560"/>
        <dbReference type="Rhea" id="RHEA-COMP:14606"/>
        <dbReference type="Rhea" id="RHEA-COMP:14607"/>
        <dbReference type="ChEBI" id="CHEBI:15378"/>
        <dbReference type="ChEBI" id="CHEBI:58223"/>
        <dbReference type="ChEBI" id="CHEBI:58885"/>
        <dbReference type="ChEBI" id="CHEBI:140574"/>
        <dbReference type="EC" id="2.4.1.186"/>
    </reaction>
</comment>
<dbReference type="GO" id="GO:0008466">
    <property type="term" value="F:glycogenin glucosyltransferase activity"/>
    <property type="evidence" value="ECO:0007669"/>
    <property type="project" value="UniProtKB-EC"/>
</dbReference>
<keyword evidence="5" id="KW-0479">Metal-binding</keyword>
<dbReference type="PANTHER" id="PTHR11183">
    <property type="entry name" value="GLYCOGENIN SUBFAMILY MEMBER"/>
    <property type="match status" value="1"/>
</dbReference>
<reference evidence="16" key="1">
    <citation type="submission" date="2025-08" db="UniProtKB">
        <authorList>
            <consortium name="RefSeq"/>
        </authorList>
    </citation>
    <scope>IDENTIFICATION</scope>
    <source>
        <tissue evidence="16">Whole body</tissue>
    </source>
</reference>
<feature type="region of interest" description="Disordered" evidence="14">
    <location>
        <begin position="597"/>
        <end position="728"/>
    </location>
</feature>
<dbReference type="CDD" id="cd02537">
    <property type="entry name" value="GT8_Glycogenin"/>
    <property type="match status" value="1"/>
</dbReference>
<dbReference type="Proteomes" id="UP000694846">
    <property type="component" value="Unplaced"/>
</dbReference>
<dbReference type="GO" id="GO:0005737">
    <property type="term" value="C:cytoplasm"/>
    <property type="evidence" value="ECO:0007669"/>
    <property type="project" value="UniProtKB-SubCell"/>
</dbReference>
<sequence length="728" mass="81896">MSSNMAWVTLATNDSYSLGALVLAHSLKTAKTVHKLAILITPGVTTSMKQQIEAVFDDVKVVDVLDSKDQTHLALMCRPELGVTFTKLHCWTLTNYEKCVFLDADTLVLQNCDELFEREELSAAPDPGWPDCFNSGVFVYKPSQETFGQLLEFARTRGSFDGGDQGLLNMYFKEWAHTDISKHLSFTYNVVWSSTYSYLPALKQFGQNMKIIHFIAASKPWLQSFNTETRVVTPTSGGTGLQTLLQFWWDLFCQYVHPSLSTEMIESRLSSRFSYDFHPEILPDINTSNKYTPDNNTLNNFNTPSYESPKRDHYNFIDPWEEYFDANVQTNYEISENTAVVNEVENIKGDGNLVEVCLNNHCEEEIKNNYSTFHCEEEQTSDYSFQNNVVEWSIFGNEEKNDAVDFEKEIVIESNEPQQELHTRENDFYPACYDDIPNNSNSSLSVNNCRPDTPTHCEVPKDQTCDLDGGLAGQFARISLGEKTADQKALEDFLRRQSWEQGNMDYLGKDSFSNIWAKINETLGKVPEVVVEPSVIRAPSPPEVVHSEEPKPLKSALKKSSTTVPPVEFELQTDSIEPHVKQFEKLDLSKDILKELKTPDTPTVTSPSPPTTPTAQAQEPPKSESVKETPKYDVCTKEISKSTEQELPKPELTEAAKVILESDISTELKKTSEPKSEASVIKPDESTKEVSSPTKTPLSVDSTLPSVSNDPPVAPKRTNKGAKTPEKK</sequence>
<dbReference type="Gene3D" id="3.90.550.10">
    <property type="entry name" value="Spore Coat Polysaccharide Biosynthesis Protein SpsA, Chain A"/>
    <property type="match status" value="1"/>
</dbReference>
<proteinExistence type="inferred from homology"/>
<comment type="catalytic activity">
    <reaction evidence="12">
        <text>L-tyrosyl-[glycogenin] + UDP-alpha-D-glucose = alpha-D-glucosyl-L-tyrosyl-[glycogenin] + UDP + H(+)</text>
        <dbReference type="Rhea" id="RHEA:23360"/>
        <dbReference type="Rhea" id="RHEA-COMP:14604"/>
        <dbReference type="Rhea" id="RHEA-COMP:14605"/>
        <dbReference type="ChEBI" id="CHEBI:15378"/>
        <dbReference type="ChEBI" id="CHEBI:46858"/>
        <dbReference type="ChEBI" id="CHEBI:58223"/>
        <dbReference type="ChEBI" id="CHEBI:58885"/>
        <dbReference type="ChEBI" id="CHEBI:140573"/>
        <dbReference type="EC" id="2.4.1.186"/>
    </reaction>
</comment>
<evidence type="ECO:0000256" key="9">
    <source>
        <dbReference type="ARBA" id="ARBA00038162"/>
    </source>
</evidence>
<dbReference type="InterPro" id="IPR029044">
    <property type="entry name" value="Nucleotide-diphossugar_trans"/>
</dbReference>
<evidence type="ECO:0000256" key="8">
    <source>
        <dbReference type="ARBA" id="ARBA00023211"/>
    </source>
</evidence>
<dbReference type="AlphaFoldDB" id="A0A8B8GT21"/>
<organism evidence="15 16">
    <name type="scientific">Sipha flava</name>
    <name type="common">yellow sugarcane aphid</name>
    <dbReference type="NCBI Taxonomy" id="143950"/>
    <lineage>
        <taxon>Eukaryota</taxon>
        <taxon>Metazoa</taxon>
        <taxon>Ecdysozoa</taxon>
        <taxon>Arthropoda</taxon>
        <taxon>Hexapoda</taxon>
        <taxon>Insecta</taxon>
        <taxon>Pterygota</taxon>
        <taxon>Neoptera</taxon>
        <taxon>Paraneoptera</taxon>
        <taxon>Hemiptera</taxon>
        <taxon>Sternorrhyncha</taxon>
        <taxon>Aphidomorpha</taxon>
        <taxon>Aphidoidea</taxon>
        <taxon>Aphididae</taxon>
        <taxon>Sipha</taxon>
    </lineage>
</organism>
<evidence type="ECO:0000313" key="16">
    <source>
        <dbReference type="RefSeq" id="XP_025425791.1"/>
    </source>
</evidence>
<comment type="function">
    <text evidence="13">Self-glucosylating initiator of glycogen synthesis. It catalyzes the formation of a short alpha (1,4)-glucosyl chain covalently attached via a glucose 1-O-tyrosyl linkage to internal tyrosine residues and these chains act as primers for the elongation reaction catalyzed by glycogen synthase.</text>
</comment>
<accession>A0A8B8GT21</accession>
<comment type="subcellular location">
    <subcellularLocation>
        <location evidence="2">Cytoplasm</location>
    </subcellularLocation>
</comment>
<gene>
    <name evidence="16" type="primary">LOC112694516</name>
</gene>
<evidence type="ECO:0000256" key="6">
    <source>
        <dbReference type="ARBA" id="ARBA00023056"/>
    </source>
</evidence>
<dbReference type="GO" id="GO:0046872">
    <property type="term" value="F:metal ion binding"/>
    <property type="evidence" value="ECO:0007669"/>
    <property type="project" value="UniProtKB-KW"/>
</dbReference>
<evidence type="ECO:0000256" key="10">
    <source>
        <dbReference type="ARBA" id="ARBA00038934"/>
    </source>
</evidence>
<dbReference type="GO" id="GO:0005978">
    <property type="term" value="P:glycogen biosynthetic process"/>
    <property type="evidence" value="ECO:0007669"/>
    <property type="project" value="UniProtKB-KW"/>
</dbReference>
<keyword evidence="15" id="KW-1185">Reference proteome</keyword>
<keyword evidence="6" id="KW-0320">Glycogen biosynthesis</keyword>
<keyword evidence="4" id="KW-0808">Transferase</keyword>
<comment type="similarity">
    <text evidence="9">Belongs to the glycosyltransferase 8 family. Glycogenin subfamily.</text>
</comment>
<dbReference type="GeneID" id="112694516"/>
<dbReference type="Pfam" id="PF01501">
    <property type="entry name" value="Glyco_transf_8"/>
    <property type="match status" value="1"/>
</dbReference>
<dbReference type="OrthoDB" id="2014201at2759"/>
<keyword evidence="7" id="KW-0325">Glycoprotein</keyword>
<dbReference type="InterPro" id="IPR050587">
    <property type="entry name" value="GNT1/Glycosyltrans_8"/>
</dbReference>
<feature type="region of interest" description="Disordered" evidence="14">
    <location>
        <begin position="541"/>
        <end position="564"/>
    </location>
</feature>
<evidence type="ECO:0000256" key="4">
    <source>
        <dbReference type="ARBA" id="ARBA00022679"/>
    </source>
</evidence>
<evidence type="ECO:0000256" key="7">
    <source>
        <dbReference type="ARBA" id="ARBA00023180"/>
    </source>
</evidence>
<dbReference type="SUPFAM" id="SSF53448">
    <property type="entry name" value="Nucleotide-diphospho-sugar transferases"/>
    <property type="match status" value="1"/>
</dbReference>
<name>A0A8B8GT21_9HEMI</name>
<evidence type="ECO:0000313" key="15">
    <source>
        <dbReference type="Proteomes" id="UP000694846"/>
    </source>
</evidence>
<comment type="cofactor">
    <cofactor evidence="1">
        <name>Mn(2+)</name>
        <dbReference type="ChEBI" id="CHEBI:29035"/>
    </cofactor>
</comment>
<feature type="compositionally biased region" description="Polar residues" evidence="14">
    <location>
        <begin position="689"/>
        <end position="709"/>
    </location>
</feature>
<evidence type="ECO:0000256" key="13">
    <source>
        <dbReference type="ARBA" id="ARBA00057883"/>
    </source>
</evidence>
<dbReference type="EC" id="2.4.1.186" evidence="10"/>
<keyword evidence="8" id="KW-0464">Manganese</keyword>
<protein>
    <recommendedName>
        <fullName evidence="10">glycogenin glucosyltransferase</fullName>
        <ecNumber evidence="10">2.4.1.186</ecNumber>
    </recommendedName>
</protein>
<feature type="compositionally biased region" description="Basic and acidic residues" evidence="14">
    <location>
        <begin position="621"/>
        <end position="654"/>
    </location>
</feature>